<sequence>MPAYSFGEALANQAQAEKEQPIGLWGQRHVRYLKEYRRNAYTMLLATGRWNTYLVDIDQQAQECMQRHKCSF</sequence>
<dbReference type="EMBL" id="QSBM01000007">
    <property type="protein sequence ID" value="RGX29736.1"/>
    <property type="molecule type" value="Genomic_DNA"/>
</dbReference>
<dbReference type="Proteomes" id="UP000283880">
    <property type="component" value="Unassembled WGS sequence"/>
</dbReference>
<reference evidence="1 2" key="1">
    <citation type="submission" date="2018-08" db="EMBL/GenBank/DDBJ databases">
        <title>A genome reference for cultivated species of the human gut microbiota.</title>
        <authorList>
            <person name="Zou Y."/>
            <person name="Xue W."/>
            <person name="Luo G."/>
        </authorList>
    </citation>
    <scope>NUCLEOTIDE SEQUENCE [LARGE SCALE GENOMIC DNA]</scope>
    <source>
        <strain evidence="1 2">AF04-15</strain>
    </source>
</reference>
<evidence type="ECO:0000313" key="1">
    <source>
        <dbReference type="EMBL" id="RGX29736.1"/>
    </source>
</evidence>
<dbReference type="Pfam" id="PF14198">
    <property type="entry name" value="TnpV"/>
    <property type="match status" value="1"/>
</dbReference>
<dbReference type="OrthoDB" id="3267916at2"/>
<gene>
    <name evidence="1" type="ORF">DWV29_11235</name>
</gene>
<organism evidence="1 2">
    <name type="scientific">Enterocloster asparagiformis</name>
    <dbReference type="NCBI Taxonomy" id="333367"/>
    <lineage>
        <taxon>Bacteria</taxon>
        <taxon>Bacillati</taxon>
        <taxon>Bacillota</taxon>
        <taxon>Clostridia</taxon>
        <taxon>Lachnospirales</taxon>
        <taxon>Lachnospiraceae</taxon>
        <taxon>Enterocloster</taxon>
    </lineage>
</organism>
<accession>A0A413FGD5</accession>
<proteinExistence type="predicted"/>
<dbReference type="AlphaFoldDB" id="A0A413FGD5"/>
<evidence type="ECO:0000313" key="2">
    <source>
        <dbReference type="Proteomes" id="UP000283880"/>
    </source>
</evidence>
<comment type="caution">
    <text evidence="1">The sequence shown here is derived from an EMBL/GenBank/DDBJ whole genome shotgun (WGS) entry which is preliminary data.</text>
</comment>
<protein>
    <submittedName>
        <fullName evidence="1">TnpV protein</fullName>
    </submittedName>
</protein>
<name>A0A413FGD5_9FIRM</name>
<dbReference type="InterPro" id="IPR026989">
    <property type="entry name" value="TnpV"/>
</dbReference>